<feature type="domain" description="Protein kinase" evidence="9">
    <location>
        <begin position="1079"/>
        <end position="1339"/>
    </location>
</feature>
<dbReference type="PROSITE" id="PS50297">
    <property type="entry name" value="ANK_REP_REGION"/>
    <property type="match status" value="15"/>
</dbReference>
<accession>A0A6G0W910</accession>
<evidence type="ECO:0000256" key="5">
    <source>
        <dbReference type="ARBA" id="ARBA00023043"/>
    </source>
</evidence>
<feature type="repeat" description="ANK" evidence="6">
    <location>
        <begin position="204"/>
        <end position="236"/>
    </location>
</feature>
<dbReference type="PRINTS" id="PR01415">
    <property type="entry name" value="ANKYRIN"/>
</dbReference>
<feature type="region of interest" description="Disordered" evidence="8">
    <location>
        <begin position="692"/>
        <end position="713"/>
    </location>
</feature>
<dbReference type="Pfam" id="PF07714">
    <property type="entry name" value="PK_Tyr_Ser-Thr"/>
    <property type="match status" value="1"/>
</dbReference>
<dbReference type="InterPro" id="IPR000719">
    <property type="entry name" value="Prot_kinase_dom"/>
</dbReference>
<dbReference type="InterPro" id="IPR036770">
    <property type="entry name" value="Ankyrin_rpt-contain_sf"/>
</dbReference>
<feature type="domain" description="Protein kinase" evidence="9">
    <location>
        <begin position="761"/>
        <end position="1026"/>
    </location>
</feature>
<keyword evidence="3 7" id="KW-0547">Nucleotide-binding</keyword>
<evidence type="ECO:0000256" key="1">
    <source>
        <dbReference type="ARBA" id="ARBA00022527"/>
    </source>
</evidence>
<evidence type="ECO:0000313" key="10">
    <source>
        <dbReference type="EMBL" id="KAF0723313.1"/>
    </source>
</evidence>
<dbReference type="PANTHER" id="PTHR24198:SF165">
    <property type="entry name" value="ANKYRIN REPEAT-CONTAINING PROTEIN-RELATED"/>
    <property type="match status" value="1"/>
</dbReference>
<dbReference type="InterPro" id="IPR001245">
    <property type="entry name" value="Ser-Thr/Tyr_kinase_cat_dom"/>
</dbReference>
<dbReference type="InterPro" id="IPR011009">
    <property type="entry name" value="Kinase-like_dom_sf"/>
</dbReference>
<dbReference type="Gene3D" id="1.10.510.10">
    <property type="entry name" value="Transferase(Phosphotransferase) domain 1"/>
    <property type="match status" value="2"/>
</dbReference>
<dbReference type="SMART" id="SM00248">
    <property type="entry name" value="ANK"/>
    <property type="match status" value="20"/>
</dbReference>
<gene>
    <name evidence="10" type="ORF">Ae201684_017752</name>
</gene>
<evidence type="ECO:0000256" key="3">
    <source>
        <dbReference type="ARBA" id="ARBA00022741"/>
    </source>
</evidence>
<feature type="repeat" description="ANK" evidence="6">
    <location>
        <begin position="270"/>
        <end position="291"/>
    </location>
</feature>
<dbReference type="GO" id="GO:0005524">
    <property type="term" value="F:ATP binding"/>
    <property type="evidence" value="ECO:0007669"/>
    <property type="project" value="UniProtKB-UniRule"/>
</dbReference>
<reference evidence="10 11" key="1">
    <citation type="submission" date="2019-07" db="EMBL/GenBank/DDBJ databases">
        <title>Genomics analysis of Aphanomyces spp. identifies a new class of oomycete effector associated with host adaptation.</title>
        <authorList>
            <person name="Gaulin E."/>
        </authorList>
    </citation>
    <scope>NUCLEOTIDE SEQUENCE [LARGE SCALE GENOMIC DNA]</scope>
    <source>
        <strain evidence="10 11">ATCC 201684</strain>
    </source>
</reference>
<feature type="repeat" description="ANK" evidence="6">
    <location>
        <begin position="529"/>
        <end position="558"/>
    </location>
</feature>
<dbReference type="Pfam" id="PF12796">
    <property type="entry name" value="Ank_2"/>
    <property type="match status" value="6"/>
</dbReference>
<feature type="repeat" description="ANK" evidence="6">
    <location>
        <begin position="140"/>
        <end position="163"/>
    </location>
</feature>
<dbReference type="InterPro" id="IPR002110">
    <property type="entry name" value="Ankyrin_rpt"/>
</dbReference>
<dbReference type="PROSITE" id="PS50088">
    <property type="entry name" value="ANK_REPEAT"/>
    <property type="match status" value="15"/>
</dbReference>
<dbReference type="SUPFAM" id="SSF56112">
    <property type="entry name" value="Protein kinase-like (PK-like)"/>
    <property type="match status" value="2"/>
</dbReference>
<evidence type="ECO:0000256" key="7">
    <source>
        <dbReference type="PROSITE-ProRule" id="PRU10141"/>
    </source>
</evidence>
<dbReference type="VEuPathDB" id="FungiDB:AeMF1_002863"/>
<dbReference type="Proteomes" id="UP000481153">
    <property type="component" value="Unassembled WGS sequence"/>
</dbReference>
<evidence type="ECO:0000313" key="11">
    <source>
        <dbReference type="Proteomes" id="UP000481153"/>
    </source>
</evidence>
<dbReference type="Gene3D" id="1.25.40.20">
    <property type="entry name" value="Ankyrin repeat-containing domain"/>
    <property type="match status" value="7"/>
</dbReference>
<evidence type="ECO:0000256" key="6">
    <source>
        <dbReference type="PROSITE-ProRule" id="PRU00023"/>
    </source>
</evidence>
<keyword evidence="5 6" id="KW-0040">ANK repeat</keyword>
<feature type="repeat" description="ANK" evidence="6">
    <location>
        <begin position="108"/>
        <end position="129"/>
    </location>
</feature>
<keyword evidence="1" id="KW-0808">Transferase</keyword>
<keyword evidence="1" id="KW-0418">Kinase</keyword>
<name>A0A6G0W910_9STRA</name>
<feature type="region of interest" description="Disordered" evidence="8">
    <location>
        <begin position="1027"/>
        <end position="1047"/>
    </location>
</feature>
<dbReference type="Gene3D" id="3.30.200.20">
    <property type="entry name" value="Phosphorylase Kinase, domain 1"/>
    <property type="match status" value="1"/>
</dbReference>
<evidence type="ECO:0000256" key="2">
    <source>
        <dbReference type="ARBA" id="ARBA00022737"/>
    </source>
</evidence>
<feature type="repeat" description="ANK" evidence="6">
    <location>
        <begin position="562"/>
        <end position="583"/>
    </location>
</feature>
<dbReference type="Pfam" id="PF00069">
    <property type="entry name" value="Pkinase"/>
    <property type="match status" value="1"/>
</dbReference>
<evidence type="ECO:0000256" key="4">
    <source>
        <dbReference type="ARBA" id="ARBA00022840"/>
    </source>
</evidence>
<dbReference type="SUPFAM" id="SSF48403">
    <property type="entry name" value="Ankyrin repeat"/>
    <property type="match status" value="2"/>
</dbReference>
<proteinExistence type="predicted"/>
<feature type="repeat" description="ANK" evidence="6">
    <location>
        <begin position="302"/>
        <end position="323"/>
    </location>
</feature>
<dbReference type="InterPro" id="IPR008271">
    <property type="entry name" value="Ser/Thr_kinase_AS"/>
</dbReference>
<dbReference type="InterPro" id="IPR017441">
    <property type="entry name" value="Protein_kinase_ATP_BS"/>
</dbReference>
<evidence type="ECO:0000259" key="9">
    <source>
        <dbReference type="PROSITE" id="PS50011"/>
    </source>
</evidence>
<keyword evidence="4 7" id="KW-0067">ATP-binding</keyword>
<dbReference type="PROSITE" id="PS00107">
    <property type="entry name" value="PROTEIN_KINASE_ATP"/>
    <property type="match status" value="1"/>
</dbReference>
<feature type="repeat" description="ANK" evidence="6">
    <location>
        <begin position="366"/>
        <end position="398"/>
    </location>
</feature>
<keyword evidence="1" id="KW-0723">Serine/threonine-protein kinase</keyword>
<dbReference type="Pfam" id="PF00023">
    <property type="entry name" value="Ank"/>
    <property type="match status" value="3"/>
</dbReference>
<dbReference type="EMBL" id="VJMJ01000310">
    <property type="protein sequence ID" value="KAF0723313.1"/>
    <property type="molecule type" value="Genomic_DNA"/>
</dbReference>
<feature type="repeat" description="ANK" evidence="6">
    <location>
        <begin position="44"/>
        <end position="76"/>
    </location>
</feature>
<feature type="repeat" description="ANK" evidence="6">
    <location>
        <begin position="433"/>
        <end position="454"/>
    </location>
</feature>
<dbReference type="PROSITE" id="PS00108">
    <property type="entry name" value="PROTEIN_KINASE_ST"/>
    <property type="match status" value="1"/>
</dbReference>
<feature type="repeat" description="ANK" evidence="6">
    <location>
        <begin position="237"/>
        <end position="261"/>
    </location>
</feature>
<feature type="repeat" description="ANK" evidence="6">
    <location>
        <begin position="399"/>
        <end position="420"/>
    </location>
</feature>
<feature type="repeat" description="ANK" evidence="6">
    <location>
        <begin position="628"/>
        <end position="650"/>
    </location>
</feature>
<feature type="repeat" description="ANK" evidence="6">
    <location>
        <begin position="172"/>
        <end position="195"/>
    </location>
</feature>
<sequence length="1348" mass="146685">MKKCDVNKQDDTGATALFVAAFCGFPEVVAELMTVADVNLARDSGATPIYAASQLGHADVVRLLMDRANVNQATNEGMTPLLIASANGHDDVVFFLLKRVDPNVPNRDGITPLYVASANGHTEVVRLLLTKARASIPGPDGMSALHVAAMRGHTDVVRLLLEKIDVNLTTPDGATALLLACANGQTKIVEILLEKANVDLADKDGYTPLFVASLYGHVGVVKLLLAHSANANYVSNSGYTPLQIASMYGYHDVVRLLLKHSNVNFARQKDGATALHLAILRGHFRVVDALLLRADANQPTQAGATPLGLACEVGHLEIMRLLIAKADVDMPTESGLSPLIVAVHKGLIEITDVLLTKAKVDLPSKTGATPLVTAAYHGHVQLVEMLLQAGADPNFTDPSGATPLFAASQRGHVDIVRLLLAIPDIQINAAMDDGATPLFIACQEGHKDVVELLLPRSEPNIATHNGATPLLIAVQNHHLDIVQRLAEVANVDCINQSGNGALYIAALKGYLDAMEILVERANPNLQSMSGATALYVAAEKGNVDMIRLLLSKDANVDVPLLTGTTPLYIASQCGHAAVVKLLLPTANVNAEREDGATSLIIAAQLGHVHIVRLLIVHPKLNINHQMKDGDTALHVACEEGHTLVVRQLLRVPSISLDLANAAGKTALEIAKDLQHTSIVNLIDEFVNARTARSNSRPKSSLRPGNTMSTASSLDGLESSRSFFDTSNGSDFSDLATRSNQIDDDAIEMPELEIFRLGDTLVEMQKYIGSGIYCDIWRASYNEQPVAVKKLQPSNVTLQDLQRLVDEIKLLSQFDSNFVVKLIGASWTFPTDLKCVLELMDGGNLAQKLAGTTPASFGWSEKLLVLQQVVEGLCYVHSYHVVHRDLRSKSILLDSKKGVKLAGFSISCDEANATLLAGQAMTSRWMAPEVLNGKHYTSESDIYALGVVMSEICSHLLPYSKQLHPDTKAPLTDATICAEVSKGTLKPIFTADCPEWFVDMGNQCLAFDPEDRPNAFQLSHILRHNFQPLSSESTPESPRPASLPSSNQVEEQIQSYSHVIVRQDTSIPVEGVNRLDESQLLLTRRLGSGAFGEVWYGTYGAEQVAVKKLHPHMMTNRDQVEAFVAEIKLMSQFDSPCIVSVVGACWTTLSDIRFVMEYMDGGDLGDKLTNSTVETFPWPEKITILVSVIEALCDVHAEHIIHRDLKSRNILLDSKKGTKLTDFGISKEDDHSTMTEGMGTCRWMAPEVIEGKKYTVSADIYSFGMILSEMDRHEIPFKSEKNKSGGTLQNFQIMMGVVEGTLKPTFTDTCPDWIKDMALKCISRDPEARPTAYELSHILRKKRRLSITS</sequence>
<comment type="caution">
    <text evidence="10">The sequence shown here is derived from an EMBL/GenBank/DDBJ whole genome shotgun (WGS) entry which is preliminary data.</text>
</comment>
<feature type="repeat" description="ANK" evidence="6">
    <location>
        <begin position="76"/>
        <end position="99"/>
    </location>
</feature>
<feature type="binding site" evidence="7">
    <location>
        <position position="1107"/>
    </location>
    <ligand>
        <name>ATP</name>
        <dbReference type="ChEBI" id="CHEBI:30616"/>
    </ligand>
</feature>
<organism evidence="10 11">
    <name type="scientific">Aphanomyces euteiches</name>
    <dbReference type="NCBI Taxonomy" id="100861"/>
    <lineage>
        <taxon>Eukaryota</taxon>
        <taxon>Sar</taxon>
        <taxon>Stramenopiles</taxon>
        <taxon>Oomycota</taxon>
        <taxon>Saprolegniomycetes</taxon>
        <taxon>Saprolegniales</taxon>
        <taxon>Verrucalvaceae</taxon>
        <taxon>Aphanomyces</taxon>
    </lineage>
</organism>
<dbReference type="PANTHER" id="PTHR24198">
    <property type="entry name" value="ANKYRIN REPEAT AND PROTEIN KINASE DOMAIN-CONTAINING PROTEIN"/>
    <property type="match status" value="1"/>
</dbReference>
<keyword evidence="11" id="KW-1185">Reference proteome</keyword>
<dbReference type="SMART" id="SM00220">
    <property type="entry name" value="S_TKc"/>
    <property type="match status" value="2"/>
</dbReference>
<protein>
    <recommendedName>
        <fullName evidence="9">Protein kinase domain-containing protein</fullName>
    </recommendedName>
</protein>
<dbReference type="PROSITE" id="PS50011">
    <property type="entry name" value="PROTEIN_KINASE_DOM"/>
    <property type="match status" value="2"/>
</dbReference>
<dbReference type="GO" id="GO:0004672">
    <property type="term" value="F:protein kinase activity"/>
    <property type="evidence" value="ECO:0007669"/>
    <property type="project" value="InterPro"/>
</dbReference>
<evidence type="ECO:0000256" key="8">
    <source>
        <dbReference type="SAM" id="MobiDB-lite"/>
    </source>
</evidence>
<keyword evidence="2" id="KW-0677">Repeat</keyword>